<reference evidence="1 2" key="1">
    <citation type="submission" date="2017-09" db="EMBL/GenBank/DDBJ databases">
        <title>Large-scale bioinformatics analysis of Bacillus genomes uncovers conserved roles of natural products in bacterial physiology.</title>
        <authorList>
            <consortium name="Agbiome Team Llc"/>
            <person name="Bleich R.M."/>
            <person name="Grubbs K.J."/>
            <person name="Santa Maria K.C."/>
            <person name="Allen S.E."/>
            <person name="Farag S."/>
            <person name="Shank E.A."/>
            <person name="Bowers A."/>
        </authorList>
    </citation>
    <scope>NUCLEOTIDE SEQUENCE [LARGE SCALE GENOMIC DNA]</scope>
    <source>
        <strain evidence="1 2">AFS044250</strain>
    </source>
</reference>
<accession>A0A2C4PET7</accession>
<dbReference type="AlphaFoldDB" id="A0A2C4PET7"/>
<proteinExistence type="predicted"/>
<dbReference type="EMBL" id="NUSQ01000227">
    <property type="protein sequence ID" value="PHD57234.1"/>
    <property type="molecule type" value="Genomic_DNA"/>
</dbReference>
<organism evidence="1 2">
    <name type="scientific">Bacillus toyonensis</name>
    <dbReference type="NCBI Taxonomy" id="155322"/>
    <lineage>
        <taxon>Bacteria</taxon>
        <taxon>Bacillati</taxon>
        <taxon>Bacillota</taxon>
        <taxon>Bacilli</taxon>
        <taxon>Bacillales</taxon>
        <taxon>Bacillaceae</taxon>
        <taxon>Bacillus</taxon>
        <taxon>Bacillus cereus group</taxon>
    </lineage>
</organism>
<dbReference type="RefSeq" id="WP_100062120.1">
    <property type="nucleotide sequence ID" value="NZ_NUSQ01000227.1"/>
</dbReference>
<name>A0A2C4PET7_9BACI</name>
<comment type="caution">
    <text evidence="1">The sequence shown here is derived from an EMBL/GenBank/DDBJ whole genome shotgun (WGS) entry which is preliminary data.</text>
</comment>
<evidence type="ECO:0000313" key="2">
    <source>
        <dbReference type="Proteomes" id="UP000225997"/>
    </source>
</evidence>
<gene>
    <name evidence="1" type="ORF">COF40_29335</name>
</gene>
<evidence type="ECO:0000313" key="1">
    <source>
        <dbReference type="EMBL" id="PHD57234.1"/>
    </source>
</evidence>
<dbReference type="Proteomes" id="UP000225997">
    <property type="component" value="Unassembled WGS sequence"/>
</dbReference>
<protein>
    <submittedName>
        <fullName evidence="1">Uncharacterized protein</fullName>
    </submittedName>
</protein>
<sequence>MIEKYTNEVIFDVYRGNEEGLKNTIEEIKAYGKTYEYDKVTVMDLKKAHSHFLDEERYIITLQIERDTENLGRKYEYEEEKVYGFFEDEEE</sequence>